<name>A0A326U4I5_THEHA</name>
<accession>A0A326U4I5</accession>
<dbReference type="Proteomes" id="UP000248806">
    <property type="component" value="Unassembled WGS sequence"/>
</dbReference>
<dbReference type="SUPFAM" id="SSF51658">
    <property type="entry name" value="Xylose isomerase-like"/>
    <property type="match status" value="1"/>
</dbReference>
<sequence>MHIGLQLYTVRDQTAQDFKGTIRRVAEMGYEGVEFAGYGNLSAAEMRDLLQETGLKAAGTHVSLLALQEDAEREIKYCREIGCPHLVLPWLGQEWINEEGLKKLAPILNELGKRCRDQGITFAFHNHAAEFTEVAGAYWLDRLFEAVDAETLQCELDTYWAAYAGVDPVAYLKRLSGRVPVVHIKDMTPERTFTEAGAGTLPIPSYIEAAQAAQSQWYLVENDAPQIPSLESAQRSLAYLKGLK</sequence>
<dbReference type="InterPro" id="IPR013022">
    <property type="entry name" value="Xyl_isomerase-like_TIM-brl"/>
</dbReference>
<dbReference type="OrthoDB" id="9798407at2"/>
<dbReference type="PANTHER" id="PTHR12110">
    <property type="entry name" value="HYDROXYPYRUVATE ISOMERASE"/>
    <property type="match status" value="1"/>
</dbReference>
<evidence type="ECO:0000313" key="2">
    <source>
        <dbReference type="EMBL" id="PZW26691.1"/>
    </source>
</evidence>
<dbReference type="AlphaFoldDB" id="A0A326U4I5"/>
<organism evidence="2 3">
    <name type="scientific">Thermosporothrix hazakensis</name>
    <dbReference type="NCBI Taxonomy" id="644383"/>
    <lineage>
        <taxon>Bacteria</taxon>
        <taxon>Bacillati</taxon>
        <taxon>Chloroflexota</taxon>
        <taxon>Ktedonobacteria</taxon>
        <taxon>Ktedonobacterales</taxon>
        <taxon>Thermosporotrichaceae</taxon>
        <taxon>Thermosporothrix</taxon>
    </lineage>
</organism>
<proteinExistence type="predicted"/>
<dbReference type="GO" id="GO:0016853">
    <property type="term" value="F:isomerase activity"/>
    <property type="evidence" value="ECO:0007669"/>
    <property type="project" value="UniProtKB-KW"/>
</dbReference>
<comment type="caution">
    <text evidence="2">The sequence shown here is derived from an EMBL/GenBank/DDBJ whole genome shotgun (WGS) entry which is preliminary data.</text>
</comment>
<dbReference type="InterPro" id="IPR036237">
    <property type="entry name" value="Xyl_isomerase-like_sf"/>
</dbReference>
<protein>
    <submittedName>
        <fullName evidence="2">Sugar phosphate isomerase/epimerase</fullName>
    </submittedName>
</protein>
<feature type="domain" description="Xylose isomerase-like TIM barrel" evidence="1">
    <location>
        <begin position="22"/>
        <end position="241"/>
    </location>
</feature>
<keyword evidence="3" id="KW-1185">Reference proteome</keyword>
<keyword evidence="2" id="KW-0413">Isomerase</keyword>
<dbReference type="InterPro" id="IPR050312">
    <property type="entry name" value="IolE/XylAMocC-like"/>
</dbReference>
<evidence type="ECO:0000259" key="1">
    <source>
        <dbReference type="Pfam" id="PF01261"/>
    </source>
</evidence>
<dbReference type="RefSeq" id="WP_111324192.1">
    <property type="nucleotide sequence ID" value="NZ_BIFX01000001.1"/>
</dbReference>
<dbReference type="EMBL" id="QKUF01000014">
    <property type="protein sequence ID" value="PZW26691.1"/>
    <property type="molecule type" value="Genomic_DNA"/>
</dbReference>
<dbReference type="Gene3D" id="3.20.20.150">
    <property type="entry name" value="Divalent-metal-dependent TIM barrel enzymes"/>
    <property type="match status" value="1"/>
</dbReference>
<dbReference type="Pfam" id="PF01261">
    <property type="entry name" value="AP_endonuc_2"/>
    <property type="match status" value="1"/>
</dbReference>
<gene>
    <name evidence="2" type="ORF">EI42_03843</name>
</gene>
<reference evidence="2 3" key="1">
    <citation type="submission" date="2018-06" db="EMBL/GenBank/DDBJ databases">
        <title>Genomic Encyclopedia of Archaeal and Bacterial Type Strains, Phase II (KMG-II): from individual species to whole genera.</title>
        <authorList>
            <person name="Goeker M."/>
        </authorList>
    </citation>
    <scope>NUCLEOTIDE SEQUENCE [LARGE SCALE GENOMIC DNA]</scope>
    <source>
        <strain evidence="2 3">ATCC BAA-1881</strain>
    </source>
</reference>
<dbReference type="PANTHER" id="PTHR12110:SF41">
    <property type="entry name" value="INOSOSE DEHYDRATASE"/>
    <property type="match status" value="1"/>
</dbReference>
<evidence type="ECO:0000313" key="3">
    <source>
        <dbReference type="Proteomes" id="UP000248806"/>
    </source>
</evidence>